<feature type="transmembrane region" description="Helical" evidence="7">
    <location>
        <begin position="170"/>
        <end position="190"/>
    </location>
</feature>
<evidence type="ECO:0000256" key="7">
    <source>
        <dbReference type="SAM" id="Phobius"/>
    </source>
</evidence>
<dbReference type="AlphaFoldDB" id="A0A212KE45"/>
<dbReference type="InterPro" id="IPR004681">
    <property type="entry name" value="TRAP_DctM"/>
</dbReference>
<evidence type="ECO:0000256" key="2">
    <source>
        <dbReference type="ARBA" id="ARBA00022475"/>
    </source>
</evidence>
<feature type="transmembrane region" description="Helical" evidence="7">
    <location>
        <begin position="395"/>
        <end position="422"/>
    </location>
</feature>
<keyword evidence="6 7" id="KW-0472">Membrane</keyword>
<organism evidence="9">
    <name type="scientific">uncultured delta proteobacterium</name>
    <dbReference type="NCBI Taxonomy" id="34034"/>
    <lineage>
        <taxon>Bacteria</taxon>
        <taxon>Deltaproteobacteria</taxon>
        <taxon>environmental samples</taxon>
    </lineage>
</organism>
<feature type="transmembrane region" description="Helical" evidence="7">
    <location>
        <begin position="276"/>
        <end position="293"/>
    </location>
</feature>
<evidence type="ECO:0000256" key="6">
    <source>
        <dbReference type="ARBA" id="ARBA00023136"/>
    </source>
</evidence>
<dbReference type="InterPro" id="IPR010656">
    <property type="entry name" value="DctM"/>
</dbReference>
<dbReference type="Pfam" id="PF06808">
    <property type="entry name" value="DctM"/>
    <property type="match status" value="1"/>
</dbReference>
<gene>
    <name evidence="9" type="ORF">KL86DPRO_50314</name>
</gene>
<dbReference type="PANTHER" id="PTHR33362">
    <property type="entry name" value="SIALIC ACID TRAP TRANSPORTER PERMEASE PROTEIN SIAT-RELATED"/>
    <property type="match status" value="1"/>
</dbReference>
<feature type="transmembrane region" description="Helical" evidence="7">
    <location>
        <begin position="354"/>
        <end position="375"/>
    </location>
</feature>
<evidence type="ECO:0000259" key="8">
    <source>
        <dbReference type="Pfam" id="PF06808"/>
    </source>
</evidence>
<keyword evidence="4 7" id="KW-0812">Transmembrane</keyword>
<feature type="transmembrane region" description="Helical" evidence="7">
    <location>
        <begin position="313"/>
        <end position="342"/>
    </location>
</feature>
<evidence type="ECO:0000256" key="4">
    <source>
        <dbReference type="ARBA" id="ARBA00022692"/>
    </source>
</evidence>
<dbReference type="GO" id="GO:0005886">
    <property type="term" value="C:plasma membrane"/>
    <property type="evidence" value="ECO:0007669"/>
    <property type="project" value="UniProtKB-SubCell"/>
</dbReference>
<reference evidence="9" key="1">
    <citation type="submission" date="2016-04" db="EMBL/GenBank/DDBJ databases">
        <authorList>
            <person name="Evans L.H."/>
            <person name="Alamgir A."/>
            <person name="Owens N."/>
            <person name="Weber N.D."/>
            <person name="Virtaneva K."/>
            <person name="Barbian K."/>
            <person name="Babar A."/>
            <person name="Rosenke K."/>
        </authorList>
    </citation>
    <scope>NUCLEOTIDE SEQUENCE</scope>
    <source>
        <strain evidence="9">86</strain>
    </source>
</reference>
<protein>
    <submittedName>
        <fullName evidence="9">TRAP dicarboxylate transporter, DctM subunit</fullName>
    </submittedName>
</protein>
<keyword evidence="2" id="KW-1003">Cell membrane</keyword>
<comment type="subcellular location">
    <subcellularLocation>
        <location evidence="1">Cell inner membrane</location>
        <topology evidence="1">Multi-pass membrane protein</topology>
    </subcellularLocation>
</comment>
<feature type="transmembrane region" description="Helical" evidence="7">
    <location>
        <begin position="135"/>
        <end position="158"/>
    </location>
</feature>
<keyword evidence="3" id="KW-0997">Cell inner membrane</keyword>
<proteinExistence type="predicted"/>
<feature type="transmembrane region" description="Helical" evidence="7">
    <location>
        <begin position="53"/>
        <end position="71"/>
    </location>
</feature>
<name>A0A212KE45_9DELT</name>
<dbReference type="GO" id="GO:0022857">
    <property type="term" value="F:transmembrane transporter activity"/>
    <property type="evidence" value="ECO:0007669"/>
    <property type="project" value="TreeGrafter"/>
</dbReference>
<dbReference type="NCBIfam" id="TIGR00786">
    <property type="entry name" value="dctM"/>
    <property type="match status" value="1"/>
</dbReference>
<accession>A0A212KE45</accession>
<dbReference type="EMBL" id="FLUQ01000005">
    <property type="protein sequence ID" value="SBW09907.1"/>
    <property type="molecule type" value="Genomic_DNA"/>
</dbReference>
<feature type="transmembrane region" description="Helical" evidence="7">
    <location>
        <begin position="239"/>
        <end position="255"/>
    </location>
</feature>
<feature type="transmembrane region" description="Helical" evidence="7">
    <location>
        <begin position="211"/>
        <end position="233"/>
    </location>
</feature>
<feature type="domain" description="TRAP C4-dicarboxylate transport system permease DctM subunit" evidence="8">
    <location>
        <begin position="7"/>
        <end position="414"/>
    </location>
</feature>
<dbReference type="PIRSF" id="PIRSF006066">
    <property type="entry name" value="HI0050"/>
    <property type="match status" value="1"/>
</dbReference>
<evidence type="ECO:0000256" key="1">
    <source>
        <dbReference type="ARBA" id="ARBA00004429"/>
    </source>
</evidence>
<feature type="transmembrane region" description="Helical" evidence="7">
    <location>
        <begin position="78"/>
        <end position="96"/>
    </location>
</feature>
<evidence type="ECO:0000256" key="5">
    <source>
        <dbReference type="ARBA" id="ARBA00022989"/>
    </source>
</evidence>
<evidence type="ECO:0000256" key="3">
    <source>
        <dbReference type="ARBA" id="ARBA00022519"/>
    </source>
</evidence>
<sequence length="425" mass="44316">MSILLLFGILFTCVTLSLPIGASLGLATAITIGLTTSIPTVMINQNAFAGLDSFPLMAIPFFMLAGNLMAVGGIAKRIVNVCDIMVGKITGGVGMATIAASMFFAAISGSGPATVSAMGTIMLPEMENRGYDKGFATGLTATAGTIGVIIPPSIPFVIYGVVASASIGELFIAGVIPGILIGVALMFVCYCISKKKGYKGTTHDELKFWPVFTESIWALITPVIILGGIYGGVFTPTEAAVVGIVYSFIVGVFIYRELNWHSFIAALRSTADLNGLTGFAIGFSMAFASYLAMEQIPIKVAAVLTSVITNGTVLLLMILVMLLIVGLFVDNISSCLILTPVFLPIVKSLGMDPVQFGVVMTTALAIGFVTPPYGANLFVASAISGLSIERIAKSAIPFLIAMAICLLLITFVPVLTMGLVGLMKS</sequence>
<dbReference type="PANTHER" id="PTHR33362:SF3">
    <property type="entry name" value="SIALIC ACID TRAP TRANSPORTER PERMEASE PROTEIN SIAT"/>
    <property type="match status" value="1"/>
</dbReference>
<keyword evidence="5 7" id="KW-1133">Transmembrane helix</keyword>
<evidence type="ECO:0000313" key="9">
    <source>
        <dbReference type="EMBL" id="SBW09907.1"/>
    </source>
</evidence>